<evidence type="ECO:0000256" key="2">
    <source>
        <dbReference type="RuleBase" id="RU361185"/>
    </source>
</evidence>
<dbReference type="Pfam" id="PF01055">
    <property type="entry name" value="Glyco_hydro_31_2nd"/>
    <property type="match status" value="1"/>
</dbReference>
<dbReference type="Pfam" id="PF13802">
    <property type="entry name" value="Gal_mutarotas_2"/>
    <property type="match status" value="1"/>
</dbReference>
<dbReference type="InterPro" id="IPR011013">
    <property type="entry name" value="Gal_mutarotase_sf_dom"/>
</dbReference>
<dbReference type="InterPro" id="IPR025887">
    <property type="entry name" value="Glyco_hydro_31_N_dom"/>
</dbReference>
<gene>
    <name evidence="5" type="ORF">ENN47_12880</name>
</gene>
<reference evidence="5" key="1">
    <citation type="journal article" date="2020" name="mSystems">
        <title>Genome- and Community-Level Interaction Insights into Carbon Utilization and Element Cycling Functions of Hydrothermarchaeota in Hydrothermal Sediment.</title>
        <authorList>
            <person name="Zhou Z."/>
            <person name="Liu Y."/>
            <person name="Xu W."/>
            <person name="Pan J."/>
            <person name="Luo Z.H."/>
            <person name="Li M."/>
        </authorList>
    </citation>
    <scope>NUCLEOTIDE SEQUENCE [LARGE SCALE GENOMIC DNA]</scope>
    <source>
        <strain evidence="5">SpSt-1179</strain>
    </source>
</reference>
<dbReference type="AlphaFoldDB" id="A0A7C1GRR9"/>
<dbReference type="PANTHER" id="PTHR22762">
    <property type="entry name" value="ALPHA-GLUCOSIDASE"/>
    <property type="match status" value="1"/>
</dbReference>
<dbReference type="GO" id="GO:0004553">
    <property type="term" value="F:hydrolase activity, hydrolyzing O-glycosyl compounds"/>
    <property type="evidence" value="ECO:0007669"/>
    <property type="project" value="InterPro"/>
</dbReference>
<evidence type="ECO:0000313" key="5">
    <source>
        <dbReference type="EMBL" id="HDP79042.1"/>
    </source>
</evidence>
<feature type="domain" description="Glycoside hydrolase family 31 TIM barrel" evidence="3">
    <location>
        <begin position="192"/>
        <end position="328"/>
    </location>
</feature>
<dbReference type="EMBL" id="DSBT01000399">
    <property type="protein sequence ID" value="HDP79042.1"/>
    <property type="molecule type" value="Genomic_DNA"/>
</dbReference>
<dbReference type="CDD" id="cd14752">
    <property type="entry name" value="GH31_N"/>
    <property type="match status" value="1"/>
</dbReference>
<protein>
    <submittedName>
        <fullName evidence="5">Alpha-glucosidase</fullName>
    </submittedName>
</protein>
<name>A0A7C1GRR9_9BACT</name>
<comment type="similarity">
    <text evidence="1 2">Belongs to the glycosyl hydrolase 31 family.</text>
</comment>
<feature type="non-terminal residue" evidence="5">
    <location>
        <position position="330"/>
    </location>
</feature>
<dbReference type="SUPFAM" id="SSF74650">
    <property type="entry name" value="Galactose mutarotase-like"/>
    <property type="match status" value="1"/>
</dbReference>
<dbReference type="Proteomes" id="UP000886198">
    <property type="component" value="Unassembled WGS sequence"/>
</dbReference>
<dbReference type="InterPro" id="IPR000322">
    <property type="entry name" value="Glyco_hydro_31_TIM"/>
</dbReference>
<keyword evidence="2" id="KW-0326">Glycosidase</keyword>
<feature type="domain" description="Glycoside hydrolase family 31 N-terminal" evidence="4">
    <location>
        <begin position="74"/>
        <end position="150"/>
    </location>
</feature>
<dbReference type="InterPro" id="IPR017853">
    <property type="entry name" value="GH"/>
</dbReference>
<sequence length="330" mass="38191">MRKRFFRYFDSVIKVEVEREGKPKFKTDSVLAAPEEELDAEVANHLFQGLKLRGLEGSSSQDFNEMEIVEKADGFSITIKLNDDQAVLGLGQNIGPLNKRGGVYEMYNTDEPDHSPSRRRLYSTLPIFYVSSPERQIGFFLDHPGYSRFDVGFEIRDRMKIDVEGDGFDLFVFFEKPEETLRDIFRLTGNPVFLPIWSLGYHQSRWSYADEESVLEIAKQFRERKIPCDAIYLDIDYMDEFKVFTWNIDRFPDPSLMIDKLSRMGIKVVAIIDPGVKAVDGYDVFEDGIKNDSFCKRGDGRLFRAAVWPGESGFPDFLNAATRSWWGEYY</sequence>
<proteinExistence type="inferred from homology"/>
<dbReference type="Gene3D" id="2.60.40.1760">
    <property type="entry name" value="glycosyl hydrolase (family 31)"/>
    <property type="match status" value="1"/>
</dbReference>
<comment type="caution">
    <text evidence="5">The sequence shown here is derived from an EMBL/GenBank/DDBJ whole genome shotgun (WGS) entry which is preliminary data.</text>
</comment>
<dbReference type="PANTHER" id="PTHR22762:SF166">
    <property type="entry name" value="ALPHA-GLUCOSIDASE"/>
    <property type="match status" value="1"/>
</dbReference>
<dbReference type="SUPFAM" id="SSF51445">
    <property type="entry name" value="(Trans)glycosidases"/>
    <property type="match status" value="1"/>
</dbReference>
<dbReference type="GO" id="GO:0005975">
    <property type="term" value="P:carbohydrate metabolic process"/>
    <property type="evidence" value="ECO:0007669"/>
    <property type="project" value="InterPro"/>
</dbReference>
<dbReference type="GO" id="GO:0030246">
    <property type="term" value="F:carbohydrate binding"/>
    <property type="evidence" value="ECO:0007669"/>
    <property type="project" value="InterPro"/>
</dbReference>
<evidence type="ECO:0000259" key="3">
    <source>
        <dbReference type="Pfam" id="PF01055"/>
    </source>
</evidence>
<dbReference type="Gene3D" id="3.20.20.80">
    <property type="entry name" value="Glycosidases"/>
    <property type="match status" value="1"/>
</dbReference>
<keyword evidence="2" id="KW-0378">Hydrolase</keyword>
<accession>A0A7C1GRR9</accession>
<evidence type="ECO:0000259" key="4">
    <source>
        <dbReference type="Pfam" id="PF13802"/>
    </source>
</evidence>
<organism evidence="5">
    <name type="scientific">Mesotoga infera</name>
    <dbReference type="NCBI Taxonomy" id="1236046"/>
    <lineage>
        <taxon>Bacteria</taxon>
        <taxon>Thermotogati</taxon>
        <taxon>Thermotogota</taxon>
        <taxon>Thermotogae</taxon>
        <taxon>Kosmotogales</taxon>
        <taxon>Kosmotogaceae</taxon>
        <taxon>Mesotoga</taxon>
    </lineage>
</organism>
<evidence type="ECO:0000256" key="1">
    <source>
        <dbReference type="ARBA" id="ARBA00007806"/>
    </source>
</evidence>